<comment type="caution">
    <text evidence="3">The sequence shown here is derived from an EMBL/GenBank/DDBJ whole genome shotgun (WGS) entry which is preliminary data.</text>
</comment>
<reference evidence="4" key="1">
    <citation type="submission" date="2017-09" db="EMBL/GenBank/DDBJ databases">
        <title>Depth-based differentiation of microbial function through sediment-hosted aquifers and enrichment of novel symbionts in the deep terrestrial subsurface.</title>
        <authorList>
            <person name="Probst A.J."/>
            <person name="Ladd B."/>
            <person name="Jarett J.K."/>
            <person name="Geller-Mcgrath D.E."/>
            <person name="Sieber C.M.K."/>
            <person name="Emerson J.B."/>
            <person name="Anantharaman K."/>
            <person name="Thomas B.C."/>
            <person name="Malmstrom R."/>
            <person name="Stieglmeier M."/>
            <person name="Klingl A."/>
            <person name="Woyke T."/>
            <person name="Ryan C.M."/>
            <person name="Banfield J.F."/>
        </authorList>
    </citation>
    <scope>NUCLEOTIDE SEQUENCE [LARGE SCALE GENOMIC DNA]</scope>
</reference>
<dbReference type="SUPFAM" id="SSF53756">
    <property type="entry name" value="UDP-Glycosyltransferase/glycogen phosphorylase"/>
    <property type="match status" value="1"/>
</dbReference>
<dbReference type="EMBL" id="PFBH01000008">
    <property type="protein sequence ID" value="PIR85302.1"/>
    <property type="molecule type" value="Genomic_DNA"/>
</dbReference>
<evidence type="ECO:0008006" key="5">
    <source>
        <dbReference type="Google" id="ProtNLM"/>
    </source>
</evidence>
<feature type="domain" description="Glycosyltransferase subfamily 4-like N-terminal" evidence="2">
    <location>
        <begin position="33"/>
        <end position="174"/>
    </location>
</feature>
<feature type="domain" description="Glycosyl transferase family 1" evidence="1">
    <location>
        <begin position="190"/>
        <end position="346"/>
    </location>
</feature>
<sequence>MKVLIATGIYPPEGGGPATYSKTLFEQLGSHDITPTVLPFREVKKYPKIIRHIAYFFLALKKASKSDVVYAQDPVSVGLPAWLASFILRKPFVLKMVGDYAWEQATQRFNYQGTIEAFQDENLPFFASTLRAIERFVAQRAVYVIVPSKYLGTIVKKWGVPKNKIHVIYNGIHKDEVGLKQVIRGLLRFKGKLIVSPGRLVPWKGFEALLRVHASLQKKHPDLVLLIIGAGPDLEKLEALSKQLKTQDSVIFTGNVENAVALRYMRAADVFVLNTKYEGFSHFLLEASAIGVPIVTTAVGGNPELIDNGVNGFLVKPDDKKALEERINALLVSPDLRAKISQSAKRKVATFSVEQMVTETARILKTV</sequence>
<dbReference type="Pfam" id="PF00534">
    <property type="entry name" value="Glycos_transf_1"/>
    <property type="match status" value="1"/>
</dbReference>
<dbReference type="Proteomes" id="UP000229315">
    <property type="component" value="Unassembled WGS sequence"/>
</dbReference>
<accession>A0A2H0UFX0</accession>
<evidence type="ECO:0000259" key="2">
    <source>
        <dbReference type="Pfam" id="PF13439"/>
    </source>
</evidence>
<evidence type="ECO:0000259" key="1">
    <source>
        <dbReference type="Pfam" id="PF00534"/>
    </source>
</evidence>
<gene>
    <name evidence="3" type="ORF">COU15_01425</name>
</gene>
<dbReference type="InterPro" id="IPR028098">
    <property type="entry name" value="Glyco_trans_4-like_N"/>
</dbReference>
<evidence type="ECO:0000313" key="3">
    <source>
        <dbReference type="EMBL" id="PIR85302.1"/>
    </source>
</evidence>
<dbReference type="CDD" id="cd03801">
    <property type="entry name" value="GT4_PimA-like"/>
    <property type="match status" value="1"/>
</dbReference>
<dbReference type="GO" id="GO:0016757">
    <property type="term" value="F:glycosyltransferase activity"/>
    <property type="evidence" value="ECO:0007669"/>
    <property type="project" value="InterPro"/>
</dbReference>
<organism evidence="3 4">
    <name type="scientific">Candidatus Kaiserbacteria bacterium CG10_big_fil_rev_8_21_14_0_10_45_20</name>
    <dbReference type="NCBI Taxonomy" id="1974607"/>
    <lineage>
        <taxon>Bacteria</taxon>
        <taxon>Candidatus Kaiseribacteriota</taxon>
    </lineage>
</organism>
<dbReference type="InterPro" id="IPR001296">
    <property type="entry name" value="Glyco_trans_1"/>
</dbReference>
<dbReference type="AlphaFoldDB" id="A0A2H0UFX0"/>
<dbReference type="PANTHER" id="PTHR45947">
    <property type="entry name" value="SULFOQUINOVOSYL TRANSFERASE SQD2"/>
    <property type="match status" value="1"/>
</dbReference>
<dbReference type="Gene3D" id="3.40.50.2000">
    <property type="entry name" value="Glycogen Phosphorylase B"/>
    <property type="match status" value="2"/>
</dbReference>
<dbReference type="Pfam" id="PF13439">
    <property type="entry name" value="Glyco_transf_4"/>
    <property type="match status" value="1"/>
</dbReference>
<evidence type="ECO:0000313" key="4">
    <source>
        <dbReference type="Proteomes" id="UP000229315"/>
    </source>
</evidence>
<protein>
    <recommendedName>
        <fullName evidence="5">Glycosyltransferase family 1 protein</fullName>
    </recommendedName>
</protein>
<name>A0A2H0UFX0_9BACT</name>
<proteinExistence type="predicted"/>
<dbReference type="InterPro" id="IPR050194">
    <property type="entry name" value="Glycosyltransferase_grp1"/>
</dbReference>
<dbReference type="PANTHER" id="PTHR45947:SF3">
    <property type="entry name" value="SULFOQUINOVOSYL TRANSFERASE SQD2"/>
    <property type="match status" value="1"/>
</dbReference>